<evidence type="ECO:0000256" key="2">
    <source>
        <dbReference type="ARBA" id="ARBA00007131"/>
    </source>
</evidence>
<dbReference type="AlphaFoldDB" id="A0AB37MBW4"/>
<dbReference type="PANTHER" id="PTHR47514">
    <property type="entry name" value="TRANSKETOLASE N-TERMINAL SECTION-RELATED"/>
    <property type="match status" value="1"/>
</dbReference>
<name>A0AB37MBW4_9BACE</name>
<sequence length="258" mass="29084">MRLHALDMALAAGRRGAHLSGSLSCIEIYAVLYGSILKYNVSNPRWEGRDRFIAGKEHARLAEFPVMAEMGFFPIEKLNSYEEDNGLLVGHQRNLDLGLEYASLSLGMELSFAVGKSIYAKQNNLPYHVYVLLGDAECNEGSIWEAVLTAGHYKLDNLTVIVDRNYMAVDGNTEDWMAQMDMELKFKSFGWESKTVNGHSVEQLIDSLQYRPIDKPYALIAETVKGKGVSFMENNKLWHQAVLSEEQYKTAYAEILNS</sequence>
<evidence type="ECO:0000256" key="1">
    <source>
        <dbReference type="ARBA" id="ARBA00001964"/>
    </source>
</evidence>
<dbReference type="SUPFAM" id="SSF52518">
    <property type="entry name" value="Thiamin diphosphate-binding fold (THDP-binding)"/>
    <property type="match status" value="1"/>
</dbReference>
<evidence type="ECO:0000256" key="3">
    <source>
        <dbReference type="ARBA" id="ARBA00023052"/>
    </source>
</evidence>
<reference evidence="5 6" key="1">
    <citation type="submission" date="2018-08" db="EMBL/GenBank/DDBJ databases">
        <title>A genome reference for cultivated species of the human gut microbiota.</title>
        <authorList>
            <person name="Zou Y."/>
            <person name="Xue W."/>
            <person name="Luo G."/>
        </authorList>
    </citation>
    <scope>NUCLEOTIDE SEQUENCE [LARGE SCALE GENOMIC DNA]</scope>
    <source>
        <strain evidence="5 6">AF31-23</strain>
    </source>
</reference>
<dbReference type="Pfam" id="PF00456">
    <property type="entry name" value="Transketolase_N"/>
    <property type="match status" value="1"/>
</dbReference>
<proteinExistence type="inferred from homology"/>
<accession>A0AB37MBW4</accession>
<evidence type="ECO:0000313" key="5">
    <source>
        <dbReference type="EMBL" id="RHN05684.1"/>
    </source>
</evidence>
<comment type="cofactor">
    <cofactor evidence="1">
        <name>thiamine diphosphate</name>
        <dbReference type="ChEBI" id="CHEBI:58937"/>
    </cofactor>
</comment>
<dbReference type="EMBL" id="QRQM01000015">
    <property type="protein sequence ID" value="RHN05684.1"/>
    <property type="molecule type" value="Genomic_DNA"/>
</dbReference>
<evidence type="ECO:0000313" key="6">
    <source>
        <dbReference type="Proteomes" id="UP000286003"/>
    </source>
</evidence>
<evidence type="ECO:0000259" key="4">
    <source>
        <dbReference type="Pfam" id="PF00456"/>
    </source>
</evidence>
<dbReference type="Proteomes" id="UP000286003">
    <property type="component" value="Unassembled WGS sequence"/>
</dbReference>
<comment type="caution">
    <text evidence="5">The sequence shown here is derived from an EMBL/GenBank/DDBJ whole genome shotgun (WGS) entry which is preliminary data.</text>
</comment>
<dbReference type="InterPro" id="IPR029061">
    <property type="entry name" value="THDP-binding"/>
</dbReference>
<gene>
    <name evidence="5" type="ORF">DWZ32_13865</name>
</gene>
<dbReference type="PANTHER" id="PTHR47514:SF1">
    <property type="entry name" value="TRANSKETOLASE N-TERMINAL SECTION-RELATED"/>
    <property type="match status" value="1"/>
</dbReference>
<dbReference type="InterPro" id="IPR005474">
    <property type="entry name" value="Transketolase_N"/>
</dbReference>
<organism evidence="5 6">
    <name type="scientific">Bacteroides intestinalis</name>
    <dbReference type="NCBI Taxonomy" id="329854"/>
    <lineage>
        <taxon>Bacteria</taxon>
        <taxon>Pseudomonadati</taxon>
        <taxon>Bacteroidota</taxon>
        <taxon>Bacteroidia</taxon>
        <taxon>Bacteroidales</taxon>
        <taxon>Bacteroidaceae</taxon>
        <taxon>Bacteroides</taxon>
    </lineage>
</organism>
<protein>
    <submittedName>
        <fullName evidence="5">Transketolase</fullName>
    </submittedName>
</protein>
<comment type="similarity">
    <text evidence="2">Belongs to the transketolase family.</text>
</comment>
<dbReference type="CDD" id="cd02012">
    <property type="entry name" value="TPP_TK"/>
    <property type="match status" value="1"/>
</dbReference>
<keyword evidence="3" id="KW-0786">Thiamine pyrophosphate</keyword>
<feature type="domain" description="Transketolase N-terminal" evidence="4">
    <location>
        <begin position="14"/>
        <end position="250"/>
    </location>
</feature>
<dbReference type="Gene3D" id="3.40.50.970">
    <property type="match status" value="1"/>
</dbReference>